<reference evidence="2" key="1">
    <citation type="submission" date="2021-05" db="EMBL/GenBank/DDBJ databases">
        <title>Diversity, taxonomy and evolution of archaeal viruses of the class Caudoviricetes.</title>
        <authorList>
            <person name="Liu Y."/>
            <person name="Demina T.A."/>
            <person name="Roux S."/>
            <person name="Aiewsakun P."/>
            <person name="Kazlauskas D."/>
            <person name="Simmonds P."/>
            <person name="Prangishvili D."/>
            <person name="Oksanen H.M."/>
            <person name="Krupovic M."/>
        </authorList>
    </citation>
    <scope>NUCLEOTIDE SEQUENCE</scope>
    <source>
        <strain evidence="2">HRTV-25/14</strain>
    </source>
</reference>
<protein>
    <submittedName>
        <fullName evidence="2">Uncharacterized protein</fullName>
    </submittedName>
</protein>
<proteinExistence type="predicted"/>
<feature type="compositionally biased region" description="Polar residues" evidence="1">
    <location>
        <begin position="1"/>
        <end position="17"/>
    </location>
</feature>
<keyword evidence="3" id="KW-1185">Reference proteome</keyword>
<gene>
    <name evidence="2" type="ORF">HRTV-25_gp77</name>
</gene>
<dbReference type="EMBL" id="MZ334521">
    <property type="protein sequence ID" value="UBF22658.1"/>
    <property type="molecule type" value="Genomic_DNA"/>
</dbReference>
<organism evidence="2 3">
    <name type="scientific">Halorubrum tailed virus 25</name>
    <dbReference type="NCBI Taxonomy" id="2878006"/>
    <lineage>
        <taxon>Viruses</taxon>
        <taxon>Duplodnaviria</taxon>
        <taxon>Heunggongvirae</taxon>
        <taxon>Uroviricota</taxon>
        <taxon>Caudoviricetes</taxon>
        <taxon>Thumleimavirales</taxon>
        <taxon>Hafunaviridae</taxon>
        <taxon>Laminvirus</taxon>
        <taxon>Laminvirus thailandense</taxon>
        <taxon>Laminvirus HRTV25</taxon>
    </lineage>
</organism>
<name>A0AAE9BY24_9CAUD</name>
<sequence>MSIETTQSDSTATNQNSDDTEALPNPERGCGFLKQGKAYLRADVGTDGNLPAFVEFEEPIPFKEDRKRSYKQFPGIQFEMSVTGEAGLTRTNPPHEVQNHLDRLMGDRPTGTTAGEMASFHSHDLLMSVGKTHYDTAEEFTAEAKVHGVNKAISVTSGNEPPVVNPGRTRLFLIHPRAVEVTTTEMEEQEVEKTEEVELPNGDTKTVSYTETEMVEVEKTDYVPGVFGYTYLTRVVYTEDADGNVPKYIQDYEATGALDVVDVGEPVPFAEQEGFDAEGNPVDDEQELLPPAEQLMEIATDDAEPIDLEEAYPQMGAPDMEDMGRADLGTLAEAEQVKGWAPEEEHDAFATEGGDVLAVLRENGEPVVVRGSNNVSIDGKTATSVVGPYRVTVEDIGYGKRMVSAENTR</sequence>
<evidence type="ECO:0000313" key="3">
    <source>
        <dbReference type="Proteomes" id="UP000827232"/>
    </source>
</evidence>
<accession>A0AAE9BY24</accession>
<evidence type="ECO:0000256" key="1">
    <source>
        <dbReference type="SAM" id="MobiDB-lite"/>
    </source>
</evidence>
<feature type="region of interest" description="Disordered" evidence="1">
    <location>
        <begin position="1"/>
        <end position="31"/>
    </location>
</feature>
<evidence type="ECO:0000313" key="2">
    <source>
        <dbReference type="EMBL" id="UBF22658.1"/>
    </source>
</evidence>
<dbReference type="Proteomes" id="UP000827232">
    <property type="component" value="Segment"/>
</dbReference>